<protein>
    <submittedName>
        <fullName evidence="1">Uncharacterized protein</fullName>
    </submittedName>
</protein>
<gene>
    <name evidence="1" type="ORF">NCTC5047_03009</name>
</gene>
<organism evidence="1 2">
    <name type="scientific">Klebsiella pneumoniae</name>
    <dbReference type="NCBI Taxonomy" id="573"/>
    <lineage>
        <taxon>Bacteria</taxon>
        <taxon>Pseudomonadati</taxon>
        <taxon>Pseudomonadota</taxon>
        <taxon>Gammaproteobacteria</taxon>
        <taxon>Enterobacterales</taxon>
        <taxon>Enterobacteriaceae</taxon>
        <taxon>Klebsiella/Raoultella group</taxon>
        <taxon>Klebsiella</taxon>
        <taxon>Klebsiella pneumoniae complex</taxon>
    </lineage>
</organism>
<sequence>MASAITLSIPAPEAALTVAASVPSTSGAAHSRTFAAIAGSSRSRAVSALSNALPISIITST</sequence>
<evidence type="ECO:0000313" key="1">
    <source>
        <dbReference type="EMBL" id="STT82069.1"/>
    </source>
</evidence>
<reference evidence="1 2" key="1">
    <citation type="submission" date="2018-06" db="EMBL/GenBank/DDBJ databases">
        <authorList>
            <consortium name="Pathogen Informatics"/>
            <person name="Doyle S."/>
        </authorList>
    </citation>
    <scope>NUCLEOTIDE SEQUENCE [LARGE SCALE GENOMIC DNA]</scope>
    <source>
        <strain evidence="1 2">NCTC5047</strain>
    </source>
</reference>
<proteinExistence type="predicted"/>
<dbReference type="Proteomes" id="UP000254340">
    <property type="component" value="Unassembled WGS sequence"/>
</dbReference>
<dbReference type="AlphaFoldDB" id="A0A377XEU4"/>
<accession>A0A377XEU4</accession>
<evidence type="ECO:0000313" key="2">
    <source>
        <dbReference type="Proteomes" id="UP000254340"/>
    </source>
</evidence>
<name>A0A377XEU4_KLEPN</name>
<dbReference type="EMBL" id="UGLH01000006">
    <property type="protein sequence ID" value="STT82069.1"/>
    <property type="molecule type" value="Genomic_DNA"/>
</dbReference>